<feature type="non-terminal residue" evidence="1">
    <location>
        <position position="62"/>
    </location>
</feature>
<keyword evidence="2" id="KW-1185">Reference proteome</keyword>
<dbReference type="Proteomes" id="UP000257109">
    <property type="component" value="Unassembled WGS sequence"/>
</dbReference>
<gene>
    <name evidence="1" type="ORF">CR513_52340</name>
</gene>
<proteinExistence type="predicted"/>
<reference evidence="1" key="1">
    <citation type="submission" date="2018-05" db="EMBL/GenBank/DDBJ databases">
        <title>Draft genome of Mucuna pruriens seed.</title>
        <authorList>
            <person name="Nnadi N.E."/>
            <person name="Vos R."/>
            <person name="Hasami M.H."/>
            <person name="Devisetty U.K."/>
            <person name="Aguiy J.C."/>
        </authorList>
    </citation>
    <scope>NUCLEOTIDE SEQUENCE [LARGE SCALE GENOMIC DNA]</scope>
    <source>
        <strain evidence="1">JCA_2017</strain>
    </source>
</reference>
<dbReference type="EMBL" id="QJKJ01012444">
    <property type="protein sequence ID" value="RDX68649.1"/>
    <property type="molecule type" value="Genomic_DNA"/>
</dbReference>
<evidence type="ECO:0000313" key="2">
    <source>
        <dbReference type="Proteomes" id="UP000257109"/>
    </source>
</evidence>
<dbReference type="AlphaFoldDB" id="A0A371ERS4"/>
<sequence>MLQPEGELRCLPYKREITNYIMYTTQFNIFCLFNWNKPKQQNDDRALRTIQNQAPQLHTLSP</sequence>
<name>A0A371ERS4_MUCPR</name>
<comment type="caution">
    <text evidence="1">The sequence shown here is derived from an EMBL/GenBank/DDBJ whole genome shotgun (WGS) entry which is preliminary data.</text>
</comment>
<protein>
    <submittedName>
        <fullName evidence="1">Uncharacterized protein</fullName>
    </submittedName>
</protein>
<organism evidence="1 2">
    <name type="scientific">Mucuna pruriens</name>
    <name type="common">Velvet bean</name>
    <name type="synonym">Dolichos pruriens</name>
    <dbReference type="NCBI Taxonomy" id="157652"/>
    <lineage>
        <taxon>Eukaryota</taxon>
        <taxon>Viridiplantae</taxon>
        <taxon>Streptophyta</taxon>
        <taxon>Embryophyta</taxon>
        <taxon>Tracheophyta</taxon>
        <taxon>Spermatophyta</taxon>
        <taxon>Magnoliopsida</taxon>
        <taxon>eudicotyledons</taxon>
        <taxon>Gunneridae</taxon>
        <taxon>Pentapetalae</taxon>
        <taxon>rosids</taxon>
        <taxon>fabids</taxon>
        <taxon>Fabales</taxon>
        <taxon>Fabaceae</taxon>
        <taxon>Papilionoideae</taxon>
        <taxon>50 kb inversion clade</taxon>
        <taxon>NPAAA clade</taxon>
        <taxon>indigoferoid/millettioid clade</taxon>
        <taxon>Phaseoleae</taxon>
        <taxon>Mucuna</taxon>
    </lineage>
</organism>
<accession>A0A371ERS4</accession>
<evidence type="ECO:0000313" key="1">
    <source>
        <dbReference type="EMBL" id="RDX68649.1"/>
    </source>
</evidence>